<gene>
    <name evidence="14" type="ORF">EVOR1521_LOCUS21953</name>
</gene>
<evidence type="ECO:0000256" key="6">
    <source>
        <dbReference type="ARBA" id="ARBA00022723"/>
    </source>
</evidence>
<keyword evidence="12" id="KW-0670">Pyruvate</keyword>
<comment type="similarity">
    <text evidence="3">Belongs to the pyruvate kinase family.</text>
</comment>
<dbReference type="Pfam" id="PF00224">
    <property type="entry name" value="PK"/>
    <property type="match status" value="1"/>
</dbReference>
<dbReference type="SUPFAM" id="SSF51621">
    <property type="entry name" value="Phosphoenolpyruvate/pyruvate domain"/>
    <property type="match status" value="1"/>
</dbReference>
<sequence>MATDVFQQKPFNFPKAYEVLGGRSDVRAKRKTEIICTIGPKSWDPQVLAGLIGAGMNTVRCNMSHGDHEEQTMKLQNLAKAYELVPEAVGSVKVLMDTRGPEIRTGYFEVYNEKKKLKAGQPFRLLTDYSIKGDESAVAITYQDLPQDVKPGQRILLQDGTIVLEVTGTGGDWVDTKVLNDGRLGEKKNVNVPGVRINLPVVGEREIHDIAPR</sequence>
<evidence type="ECO:0000256" key="4">
    <source>
        <dbReference type="ARBA" id="ARBA00012142"/>
    </source>
</evidence>
<evidence type="ECO:0000259" key="13">
    <source>
        <dbReference type="Pfam" id="PF00224"/>
    </source>
</evidence>
<evidence type="ECO:0000256" key="8">
    <source>
        <dbReference type="ARBA" id="ARBA00022777"/>
    </source>
</evidence>
<dbReference type="Proteomes" id="UP001178507">
    <property type="component" value="Unassembled WGS sequence"/>
</dbReference>
<evidence type="ECO:0000256" key="12">
    <source>
        <dbReference type="ARBA" id="ARBA00023317"/>
    </source>
</evidence>
<evidence type="ECO:0000256" key="2">
    <source>
        <dbReference type="ARBA" id="ARBA00004997"/>
    </source>
</evidence>
<evidence type="ECO:0000256" key="7">
    <source>
        <dbReference type="ARBA" id="ARBA00022741"/>
    </source>
</evidence>
<dbReference type="GO" id="GO:0030955">
    <property type="term" value="F:potassium ion binding"/>
    <property type="evidence" value="ECO:0007669"/>
    <property type="project" value="InterPro"/>
</dbReference>
<evidence type="ECO:0000313" key="14">
    <source>
        <dbReference type="EMBL" id="CAJ1398081.1"/>
    </source>
</evidence>
<keyword evidence="11" id="KW-0324">Glycolysis</keyword>
<keyword evidence="10" id="KW-0460">Magnesium</keyword>
<dbReference type="FunFam" id="2.40.33.10:FF:000001">
    <property type="entry name" value="Pyruvate kinase"/>
    <property type="match status" value="1"/>
</dbReference>
<feature type="domain" description="Pyruvate kinase barrel" evidence="13">
    <location>
        <begin position="30"/>
        <end position="210"/>
    </location>
</feature>
<keyword evidence="8" id="KW-0418">Kinase</keyword>
<dbReference type="EC" id="2.7.1.40" evidence="4"/>
<organism evidence="14 15">
    <name type="scientific">Effrenium voratum</name>
    <dbReference type="NCBI Taxonomy" id="2562239"/>
    <lineage>
        <taxon>Eukaryota</taxon>
        <taxon>Sar</taxon>
        <taxon>Alveolata</taxon>
        <taxon>Dinophyceae</taxon>
        <taxon>Suessiales</taxon>
        <taxon>Symbiodiniaceae</taxon>
        <taxon>Effrenium</taxon>
    </lineage>
</organism>
<comment type="cofactor">
    <cofactor evidence="1">
        <name>K(+)</name>
        <dbReference type="ChEBI" id="CHEBI:29103"/>
    </cofactor>
</comment>
<dbReference type="Gene3D" id="2.40.33.10">
    <property type="entry name" value="PK beta-barrel domain-like"/>
    <property type="match status" value="1"/>
</dbReference>
<evidence type="ECO:0000256" key="9">
    <source>
        <dbReference type="ARBA" id="ARBA00022840"/>
    </source>
</evidence>
<proteinExistence type="inferred from homology"/>
<keyword evidence="9" id="KW-0067">ATP-binding</keyword>
<dbReference type="GO" id="GO:0000287">
    <property type="term" value="F:magnesium ion binding"/>
    <property type="evidence" value="ECO:0007669"/>
    <property type="project" value="InterPro"/>
</dbReference>
<dbReference type="InterPro" id="IPR015813">
    <property type="entry name" value="Pyrv/PenolPyrv_kinase-like_dom"/>
</dbReference>
<dbReference type="GO" id="GO:0004743">
    <property type="term" value="F:pyruvate kinase activity"/>
    <property type="evidence" value="ECO:0007669"/>
    <property type="project" value="UniProtKB-EC"/>
</dbReference>
<comment type="caution">
    <text evidence="14">The sequence shown here is derived from an EMBL/GenBank/DDBJ whole genome shotgun (WGS) entry which is preliminary data.</text>
</comment>
<keyword evidence="5" id="KW-0808">Transferase</keyword>
<evidence type="ECO:0000256" key="1">
    <source>
        <dbReference type="ARBA" id="ARBA00001958"/>
    </source>
</evidence>
<evidence type="ECO:0000256" key="10">
    <source>
        <dbReference type="ARBA" id="ARBA00022842"/>
    </source>
</evidence>
<comment type="pathway">
    <text evidence="2">Carbohydrate degradation; glycolysis; pyruvate from D-glyceraldehyde 3-phosphate: step 5/5.</text>
</comment>
<protein>
    <recommendedName>
        <fullName evidence="4">pyruvate kinase</fullName>
        <ecNumber evidence="4">2.7.1.40</ecNumber>
    </recommendedName>
</protein>
<dbReference type="GO" id="GO:0005524">
    <property type="term" value="F:ATP binding"/>
    <property type="evidence" value="ECO:0007669"/>
    <property type="project" value="UniProtKB-KW"/>
</dbReference>
<dbReference type="InterPro" id="IPR011037">
    <property type="entry name" value="Pyrv_Knase-like_insert_dom_sf"/>
</dbReference>
<dbReference type="SUPFAM" id="SSF50800">
    <property type="entry name" value="PK beta-barrel domain-like"/>
    <property type="match status" value="1"/>
</dbReference>
<evidence type="ECO:0000313" key="15">
    <source>
        <dbReference type="Proteomes" id="UP001178507"/>
    </source>
</evidence>
<keyword evidence="7" id="KW-0547">Nucleotide-binding</keyword>
<dbReference type="GO" id="GO:0016301">
    <property type="term" value="F:kinase activity"/>
    <property type="evidence" value="ECO:0007669"/>
    <property type="project" value="UniProtKB-KW"/>
</dbReference>
<evidence type="ECO:0000256" key="5">
    <source>
        <dbReference type="ARBA" id="ARBA00022679"/>
    </source>
</evidence>
<keyword evidence="15" id="KW-1185">Reference proteome</keyword>
<evidence type="ECO:0000256" key="3">
    <source>
        <dbReference type="ARBA" id="ARBA00008663"/>
    </source>
</evidence>
<reference evidence="14" key="1">
    <citation type="submission" date="2023-08" db="EMBL/GenBank/DDBJ databases">
        <authorList>
            <person name="Chen Y."/>
            <person name="Shah S."/>
            <person name="Dougan E. K."/>
            <person name="Thang M."/>
            <person name="Chan C."/>
        </authorList>
    </citation>
    <scope>NUCLEOTIDE SEQUENCE</scope>
</reference>
<accession>A0AA36J2L9</accession>
<dbReference type="InterPro" id="IPR015793">
    <property type="entry name" value="Pyrv_Knase_brl"/>
</dbReference>
<dbReference type="InterPro" id="IPR015806">
    <property type="entry name" value="Pyrv_Knase_insert_dom_sf"/>
</dbReference>
<name>A0AA36J2L9_9DINO</name>
<dbReference type="InterPro" id="IPR001697">
    <property type="entry name" value="Pyr_Knase"/>
</dbReference>
<dbReference type="AlphaFoldDB" id="A0AA36J2L9"/>
<dbReference type="PANTHER" id="PTHR11817">
    <property type="entry name" value="PYRUVATE KINASE"/>
    <property type="match status" value="1"/>
</dbReference>
<dbReference type="EMBL" id="CAUJNA010003289">
    <property type="protein sequence ID" value="CAJ1398081.1"/>
    <property type="molecule type" value="Genomic_DNA"/>
</dbReference>
<keyword evidence="6" id="KW-0479">Metal-binding</keyword>
<evidence type="ECO:0000256" key="11">
    <source>
        <dbReference type="ARBA" id="ARBA00023152"/>
    </source>
</evidence>